<keyword evidence="1" id="KW-0472">Membrane</keyword>
<evidence type="ECO:0000313" key="2">
    <source>
        <dbReference type="EMBL" id="PIS07768.1"/>
    </source>
</evidence>
<dbReference type="Proteomes" id="UP000231382">
    <property type="component" value="Unassembled WGS sequence"/>
</dbReference>
<feature type="transmembrane region" description="Helical" evidence="1">
    <location>
        <begin position="44"/>
        <end position="62"/>
    </location>
</feature>
<name>A0A2H0W8U2_9BACT</name>
<keyword evidence="1" id="KW-1133">Transmembrane helix</keyword>
<feature type="transmembrane region" description="Helical" evidence="1">
    <location>
        <begin position="5"/>
        <end position="24"/>
    </location>
</feature>
<dbReference type="EMBL" id="PEZW01000012">
    <property type="protein sequence ID" value="PIS07768.1"/>
    <property type="molecule type" value="Genomic_DNA"/>
</dbReference>
<organism evidence="2 3">
    <name type="scientific">Candidatus Berkelbacteria bacterium CG10_big_fil_rev_8_21_14_0_10_43_13</name>
    <dbReference type="NCBI Taxonomy" id="1974514"/>
    <lineage>
        <taxon>Bacteria</taxon>
        <taxon>Candidatus Berkelbacteria</taxon>
    </lineage>
</organism>
<gene>
    <name evidence="2" type="ORF">COT78_01775</name>
</gene>
<evidence type="ECO:0000256" key="1">
    <source>
        <dbReference type="SAM" id="Phobius"/>
    </source>
</evidence>
<accession>A0A2H0W8U2</accession>
<comment type="caution">
    <text evidence="2">The sequence shown here is derived from an EMBL/GenBank/DDBJ whole genome shotgun (WGS) entry which is preliminary data.</text>
</comment>
<reference evidence="3" key="1">
    <citation type="submission" date="2017-09" db="EMBL/GenBank/DDBJ databases">
        <title>Depth-based differentiation of microbial function through sediment-hosted aquifers and enrichment of novel symbionts in the deep terrestrial subsurface.</title>
        <authorList>
            <person name="Probst A.J."/>
            <person name="Ladd B."/>
            <person name="Jarett J.K."/>
            <person name="Geller-Mcgrath D.E."/>
            <person name="Sieber C.M.K."/>
            <person name="Emerson J.B."/>
            <person name="Anantharaman K."/>
            <person name="Thomas B.C."/>
            <person name="Malmstrom R."/>
            <person name="Stieglmeier M."/>
            <person name="Klingl A."/>
            <person name="Woyke T."/>
            <person name="Ryan C.M."/>
            <person name="Banfield J.F."/>
        </authorList>
    </citation>
    <scope>NUCLEOTIDE SEQUENCE [LARGE SCALE GENOMIC DNA]</scope>
</reference>
<protein>
    <submittedName>
        <fullName evidence="2">Uncharacterized protein</fullName>
    </submittedName>
</protein>
<sequence length="64" mass="7552">MNWKYFLGCEIVGFALLVYNKWIVDNTQRVDFAERYFGPAGTYTLYKLVGIGIIFYGFYSLYNK</sequence>
<evidence type="ECO:0000313" key="3">
    <source>
        <dbReference type="Proteomes" id="UP000231382"/>
    </source>
</evidence>
<dbReference type="AlphaFoldDB" id="A0A2H0W8U2"/>
<proteinExistence type="predicted"/>
<keyword evidence="1" id="KW-0812">Transmembrane</keyword>